<name>A0A2R6XSQ4_MARPO</name>
<protein>
    <submittedName>
        <fullName evidence="1">Uncharacterized protein</fullName>
    </submittedName>
</protein>
<reference evidence="2" key="1">
    <citation type="journal article" date="2017" name="Cell">
        <title>Insights into land plant evolution garnered from the Marchantia polymorpha genome.</title>
        <authorList>
            <person name="Bowman J.L."/>
            <person name="Kohchi T."/>
            <person name="Yamato K.T."/>
            <person name="Jenkins J."/>
            <person name="Shu S."/>
            <person name="Ishizaki K."/>
            <person name="Yamaoka S."/>
            <person name="Nishihama R."/>
            <person name="Nakamura Y."/>
            <person name="Berger F."/>
            <person name="Adam C."/>
            <person name="Aki S.S."/>
            <person name="Althoff F."/>
            <person name="Araki T."/>
            <person name="Arteaga-Vazquez M.A."/>
            <person name="Balasubrmanian S."/>
            <person name="Barry K."/>
            <person name="Bauer D."/>
            <person name="Boehm C.R."/>
            <person name="Briginshaw L."/>
            <person name="Caballero-Perez J."/>
            <person name="Catarino B."/>
            <person name="Chen F."/>
            <person name="Chiyoda S."/>
            <person name="Chovatia M."/>
            <person name="Davies K.M."/>
            <person name="Delmans M."/>
            <person name="Demura T."/>
            <person name="Dierschke T."/>
            <person name="Dolan L."/>
            <person name="Dorantes-Acosta A.E."/>
            <person name="Eklund D.M."/>
            <person name="Florent S.N."/>
            <person name="Flores-Sandoval E."/>
            <person name="Fujiyama A."/>
            <person name="Fukuzawa H."/>
            <person name="Galik B."/>
            <person name="Grimanelli D."/>
            <person name="Grimwood J."/>
            <person name="Grossniklaus U."/>
            <person name="Hamada T."/>
            <person name="Haseloff J."/>
            <person name="Hetherington A.J."/>
            <person name="Higo A."/>
            <person name="Hirakawa Y."/>
            <person name="Hundley H.N."/>
            <person name="Ikeda Y."/>
            <person name="Inoue K."/>
            <person name="Inoue S.I."/>
            <person name="Ishida S."/>
            <person name="Jia Q."/>
            <person name="Kakita M."/>
            <person name="Kanazawa T."/>
            <person name="Kawai Y."/>
            <person name="Kawashima T."/>
            <person name="Kennedy M."/>
            <person name="Kinose K."/>
            <person name="Kinoshita T."/>
            <person name="Kohara Y."/>
            <person name="Koide E."/>
            <person name="Komatsu K."/>
            <person name="Kopischke S."/>
            <person name="Kubo M."/>
            <person name="Kyozuka J."/>
            <person name="Lagercrantz U."/>
            <person name="Lin S.S."/>
            <person name="Lindquist E."/>
            <person name="Lipzen A.M."/>
            <person name="Lu C.W."/>
            <person name="De Luna E."/>
            <person name="Martienssen R.A."/>
            <person name="Minamino N."/>
            <person name="Mizutani M."/>
            <person name="Mizutani M."/>
            <person name="Mochizuki N."/>
            <person name="Monte I."/>
            <person name="Mosher R."/>
            <person name="Nagasaki H."/>
            <person name="Nakagami H."/>
            <person name="Naramoto S."/>
            <person name="Nishitani K."/>
            <person name="Ohtani M."/>
            <person name="Okamoto T."/>
            <person name="Okumura M."/>
            <person name="Phillips J."/>
            <person name="Pollak B."/>
            <person name="Reinders A."/>
            <person name="Rovekamp M."/>
            <person name="Sano R."/>
            <person name="Sawa S."/>
            <person name="Schmid M.W."/>
            <person name="Shirakawa M."/>
            <person name="Solano R."/>
            <person name="Spunde A."/>
            <person name="Suetsugu N."/>
            <person name="Sugano S."/>
            <person name="Sugiyama A."/>
            <person name="Sun R."/>
            <person name="Suzuki Y."/>
            <person name="Takenaka M."/>
            <person name="Takezawa D."/>
            <person name="Tomogane H."/>
            <person name="Tsuzuki M."/>
            <person name="Ueda T."/>
            <person name="Umeda M."/>
            <person name="Ward J.M."/>
            <person name="Watanabe Y."/>
            <person name="Yazaki K."/>
            <person name="Yokoyama R."/>
            <person name="Yoshitake Y."/>
            <person name="Yotsui I."/>
            <person name="Zachgo S."/>
            <person name="Schmutz J."/>
        </authorList>
    </citation>
    <scope>NUCLEOTIDE SEQUENCE [LARGE SCALE GENOMIC DNA]</scope>
    <source>
        <strain evidence="2">Tak-1</strain>
    </source>
</reference>
<gene>
    <name evidence="1" type="ORF">MARPO_0003s0047</name>
</gene>
<dbReference type="Gramene" id="Mp7g10270.1">
    <property type="protein sequence ID" value="Mp7g10270.1.cds1"/>
    <property type="gene ID" value="Mp7g10270"/>
</dbReference>
<evidence type="ECO:0000313" key="2">
    <source>
        <dbReference type="Proteomes" id="UP000244005"/>
    </source>
</evidence>
<dbReference type="AlphaFoldDB" id="A0A2R6XSQ4"/>
<keyword evidence="2" id="KW-1185">Reference proteome</keyword>
<sequence length="89" mass="9797">MLGGAKSGENERKASALKEEANELIVMCAKHRFACVESSAPELHVVPSPDGWKDVVRLAEFHKPRNLITLGAKALHLVLFVYSQQMLAL</sequence>
<evidence type="ECO:0000313" key="1">
    <source>
        <dbReference type="EMBL" id="PTQ49144.1"/>
    </source>
</evidence>
<organism evidence="1 2">
    <name type="scientific">Marchantia polymorpha</name>
    <name type="common">Common liverwort</name>
    <name type="synonym">Marchantia aquatica</name>
    <dbReference type="NCBI Taxonomy" id="3197"/>
    <lineage>
        <taxon>Eukaryota</taxon>
        <taxon>Viridiplantae</taxon>
        <taxon>Streptophyta</taxon>
        <taxon>Embryophyta</taxon>
        <taxon>Marchantiophyta</taxon>
        <taxon>Marchantiopsida</taxon>
        <taxon>Marchantiidae</taxon>
        <taxon>Marchantiales</taxon>
        <taxon>Marchantiaceae</taxon>
        <taxon>Marchantia</taxon>
    </lineage>
</organism>
<dbReference type="EMBL" id="KZ772675">
    <property type="protein sequence ID" value="PTQ49144.1"/>
    <property type="molecule type" value="Genomic_DNA"/>
</dbReference>
<proteinExistence type="predicted"/>
<dbReference type="Proteomes" id="UP000244005">
    <property type="component" value="Unassembled WGS sequence"/>
</dbReference>
<accession>A0A2R6XSQ4</accession>